<gene>
    <name evidence="4" type="ORF">GWK63_15525</name>
</gene>
<dbReference type="Gene3D" id="3.40.190.10">
    <property type="entry name" value="Periplasmic binding protein-like II"/>
    <property type="match status" value="2"/>
</dbReference>
<dbReference type="KEGG" id="kre:GWK63_15525"/>
<dbReference type="PANTHER" id="PTHR30024">
    <property type="entry name" value="ALIPHATIC SULFONATES-BINDING PROTEIN-RELATED"/>
    <property type="match status" value="1"/>
</dbReference>
<evidence type="ECO:0000313" key="4">
    <source>
        <dbReference type="EMBL" id="QIP36674.1"/>
    </source>
</evidence>
<dbReference type="Pfam" id="PF09084">
    <property type="entry name" value="NMT1"/>
    <property type="match status" value="1"/>
</dbReference>
<sequence length="363" mass="38998">MPPLSRLLHYLTAVFLPFATVAPACAASPRHVTIAVGTAVLNADYPMLTLPQSLGYWKSAGYDVQVEPVGASQQALQQMVSGNAQFAQVNASVIVQADTTHGLGVRVAMENAATDWSIAVPADSPIRTAMDLKGKTIGVFSLATGGILLLNSYLRQNGLNPATDVSLIPLGLGAPPVQALGHGQVDALLYWAAPMAQFDNVGLKLRHITPPDWPTYPDFSLSVMKDTVAADPDMVVAIARGMAMATVFAEANPTCALRWFWHDHPEARGTNLDDETQLRWGLHSLTAELASQHNAFVLNGGQNWGEAQPAGFERLQTLLHDAGLIPGTIPATDYMVRIPDYMRRVNDFDAAAIREQAARCTIP</sequence>
<keyword evidence="3" id="KW-0732">Signal</keyword>
<evidence type="ECO:0000256" key="1">
    <source>
        <dbReference type="ARBA" id="ARBA00004418"/>
    </source>
</evidence>
<proteinExistence type="inferred from homology"/>
<evidence type="ECO:0000256" key="2">
    <source>
        <dbReference type="ARBA" id="ARBA00010742"/>
    </source>
</evidence>
<dbReference type="AlphaFoldDB" id="A0A181C589"/>
<dbReference type="SUPFAM" id="SSF53850">
    <property type="entry name" value="Periplasmic binding protein-like II"/>
    <property type="match status" value="1"/>
</dbReference>
<accession>A0A181C589</accession>
<dbReference type="InterPro" id="IPR015168">
    <property type="entry name" value="SsuA/THI5"/>
</dbReference>
<evidence type="ECO:0000256" key="3">
    <source>
        <dbReference type="ARBA" id="ARBA00022729"/>
    </source>
</evidence>
<reference evidence="4 5" key="1">
    <citation type="submission" date="2020-03" db="EMBL/GenBank/DDBJ databases">
        <title>Isolation of cellulose-producing strains, genome characterization and application of the synthesized cellulose films as an economical and sustainable material for piezoelectric sensor construction.</title>
        <authorList>
            <person name="Mangayil R.K."/>
        </authorList>
    </citation>
    <scope>NUCLEOTIDE SEQUENCE [LARGE SCALE GENOMIC DNA]</scope>
    <source>
        <strain evidence="4 5">ENS 9a1a</strain>
    </source>
</reference>
<protein>
    <submittedName>
        <fullName evidence="4">ABC transporter substrate-binding protein</fullName>
    </submittedName>
</protein>
<comment type="subcellular location">
    <subcellularLocation>
        <location evidence="1">Periplasm</location>
    </subcellularLocation>
</comment>
<dbReference type="GeneID" id="85023576"/>
<dbReference type="GO" id="GO:0042597">
    <property type="term" value="C:periplasmic space"/>
    <property type="evidence" value="ECO:0007669"/>
    <property type="project" value="UniProtKB-SubCell"/>
</dbReference>
<name>A0A181C589_9PROT</name>
<organism evidence="4 5">
    <name type="scientific">Komagataeibacter rhaeticus</name>
    <dbReference type="NCBI Taxonomy" id="215221"/>
    <lineage>
        <taxon>Bacteria</taxon>
        <taxon>Pseudomonadati</taxon>
        <taxon>Pseudomonadota</taxon>
        <taxon>Alphaproteobacteria</taxon>
        <taxon>Acetobacterales</taxon>
        <taxon>Acetobacteraceae</taxon>
        <taxon>Komagataeibacter</taxon>
    </lineage>
</organism>
<dbReference type="RefSeq" id="WP_007398609.1">
    <property type="nucleotide sequence ID" value="NZ_CALMTF010000128.1"/>
</dbReference>
<dbReference type="PANTHER" id="PTHR30024:SF47">
    <property type="entry name" value="TAURINE-BINDING PERIPLASMIC PROTEIN"/>
    <property type="match status" value="1"/>
</dbReference>
<keyword evidence="5" id="KW-1185">Reference proteome</keyword>
<evidence type="ECO:0000313" key="5">
    <source>
        <dbReference type="Proteomes" id="UP000502533"/>
    </source>
</evidence>
<dbReference type="Proteomes" id="UP000502533">
    <property type="component" value="Chromosome"/>
</dbReference>
<comment type="similarity">
    <text evidence="2">Belongs to the bacterial solute-binding protein SsuA/TauA family.</text>
</comment>
<dbReference type="EMBL" id="CP050139">
    <property type="protein sequence ID" value="QIP36674.1"/>
    <property type="molecule type" value="Genomic_DNA"/>
</dbReference>